<gene>
    <name evidence="1" type="ORF">DFR64_1793</name>
</gene>
<dbReference type="EMBL" id="QUMS01000002">
    <property type="protein sequence ID" value="REG08426.1"/>
    <property type="molecule type" value="Genomic_DNA"/>
</dbReference>
<dbReference type="Proteomes" id="UP000256388">
    <property type="component" value="Unassembled WGS sequence"/>
</dbReference>
<accession>A0A347ZNE3</accession>
<name>A0A347ZNE3_9CHLR</name>
<evidence type="ECO:0000313" key="1">
    <source>
        <dbReference type="EMBL" id="REG08426.1"/>
    </source>
</evidence>
<dbReference type="AlphaFoldDB" id="A0A347ZNE3"/>
<sequence>MKQKVIEITDEVNPQQSLETILQLEIEMAEKIASAKEKADQKITSTQNSTTDRKTQIIEDARKERDRMVKDGIAKAEKEATDRVAKAKIEAGKFEEVGKKFENEAADNILKLIFGTENQEEK</sequence>
<evidence type="ECO:0000313" key="2">
    <source>
        <dbReference type="Proteomes" id="UP000256388"/>
    </source>
</evidence>
<comment type="caution">
    <text evidence="1">The sequence shown here is derived from an EMBL/GenBank/DDBJ whole genome shotgun (WGS) entry which is preliminary data.</text>
</comment>
<dbReference type="RefSeq" id="WP_116225082.1">
    <property type="nucleotide sequence ID" value="NZ_AP018437.1"/>
</dbReference>
<organism evidence="1 2">
    <name type="scientific">Pelolinea submarina</name>
    <dbReference type="NCBI Taxonomy" id="913107"/>
    <lineage>
        <taxon>Bacteria</taxon>
        <taxon>Bacillati</taxon>
        <taxon>Chloroflexota</taxon>
        <taxon>Anaerolineae</taxon>
        <taxon>Anaerolineales</taxon>
        <taxon>Anaerolineaceae</taxon>
        <taxon>Pelolinea</taxon>
    </lineage>
</organism>
<reference evidence="1 2" key="1">
    <citation type="submission" date="2018-08" db="EMBL/GenBank/DDBJ databases">
        <title>Genomic Encyclopedia of Type Strains, Phase IV (KMG-IV): sequencing the most valuable type-strain genomes for metagenomic binning, comparative biology and taxonomic classification.</title>
        <authorList>
            <person name="Goeker M."/>
        </authorList>
    </citation>
    <scope>NUCLEOTIDE SEQUENCE [LARGE SCALE GENOMIC DNA]</scope>
    <source>
        <strain evidence="1 2">DSM 23923</strain>
    </source>
</reference>
<keyword evidence="2" id="KW-1185">Reference proteome</keyword>
<protein>
    <submittedName>
        <fullName evidence="1">Uncharacterized protein</fullName>
    </submittedName>
</protein>
<proteinExistence type="predicted"/>